<keyword evidence="1" id="KW-0732">Signal</keyword>
<reference evidence="3" key="1">
    <citation type="journal article" date="2020" name="Plant J.">
        <title>Transposons played a major role in the diversification between the closely related almond and peach genomes: results from the almond genome sequence.</title>
        <authorList>
            <person name="Alioto T."/>
            <person name="Alexiou K.G."/>
            <person name="Bardil A."/>
            <person name="Barteri F."/>
            <person name="Castanera R."/>
            <person name="Cruz F."/>
            <person name="Dhingra A."/>
            <person name="Duval H."/>
            <person name="Fernandez I Marti A."/>
            <person name="Frias L."/>
            <person name="Galan B."/>
            <person name="Garcia J.L."/>
            <person name="Howad W."/>
            <person name="Gomez-Garrido J."/>
            <person name="Gut M."/>
            <person name="Julca I."/>
            <person name="Morata J."/>
            <person name="Puigdomenech P."/>
            <person name="Ribeca P."/>
            <person name="Rubio Cabetas M.J."/>
            <person name="Vlasova A."/>
            <person name="Wirthensohn M."/>
            <person name="Garcia-Mas J."/>
            <person name="Gabaldon T."/>
            <person name="Casacuberta J.M."/>
            <person name="Arus P."/>
        </authorList>
    </citation>
    <scope>NUCLEOTIDE SEQUENCE [LARGE SCALE GENOMIC DNA]</scope>
    <source>
        <strain evidence="3">cv. Texas</strain>
    </source>
</reference>
<dbReference type="OMA" id="DIPHIKY"/>
<feature type="non-terminal residue" evidence="2">
    <location>
        <position position="56"/>
    </location>
</feature>
<evidence type="ECO:0000256" key="1">
    <source>
        <dbReference type="SAM" id="SignalP"/>
    </source>
</evidence>
<dbReference type="Proteomes" id="UP000327085">
    <property type="component" value="Chromosome 1"/>
</dbReference>
<dbReference type="Gramene" id="VVA37183">
    <property type="protein sequence ID" value="VVA37183"/>
    <property type="gene ID" value="Prudul26B024608"/>
</dbReference>
<dbReference type="AlphaFoldDB" id="A0A5E4GC05"/>
<sequence>MKAGRILLHLLCLNVVTFGVIAGPQTCPASDLESGCSDSEEWKGEFFPGIPKIKYE</sequence>
<dbReference type="GO" id="GO:0016853">
    <property type="term" value="F:isomerase activity"/>
    <property type="evidence" value="ECO:0007669"/>
    <property type="project" value="UniProtKB-KW"/>
</dbReference>
<name>A0A5E4GC05_PRUDU</name>
<feature type="signal peptide" evidence="1">
    <location>
        <begin position="1"/>
        <end position="22"/>
    </location>
</feature>
<evidence type="ECO:0000313" key="3">
    <source>
        <dbReference type="Proteomes" id="UP000327085"/>
    </source>
</evidence>
<organism evidence="2 3">
    <name type="scientific">Prunus dulcis</name>
    <name type="common">Almond</name>
    <name type="synonym">Amygdalus dulcis</name>
    <dbReference type="NCBI Taxonomy" id="3755"/>
    <lineage>
        <taxon>Eukaryota</taxon>
        <taxon>Viridiplantae</taxon>
        <taxon>Streptophyta</taxon>
        <taxon>Embryophyta</taxon>
        <taxon>Tracheophyta</taxon>
        <taxon>Spermatophyta</taxon>
        <taxon>Magnoliopsida</taxon>
        <taxon>eudicotyledons</taxon>
        <taxon>Gunneridae</taxon>
        <taxon>Pentapetalae</taxon>
        <taxon>rosids</taxon>
        <taxon>fabids</taxon>
        <taxon>Rosales</taxon>
        <taxon>Rosaceae</taxon>
        <taxon>Amygdaloideae</taxon>
        <taxon>Amygdaleae</taxon>
        <taxon>Prunus</taxon>
    </lineage>
</organism>
<proteinExistence type="predicted"/>
<feature type="chain" id="PRO_5023002282" evidence="1">
    <location>
        <begin position="23"/>
        <end position="56"/>
    </location>
</feature>
<keyword evidence="2" id="KW-0413">Isomerase</keyword>
<dbReference type="EMBL" id="CABIKO010000513">
    <property type="protein sequence ID" value="VVA37183.1"/>
    <property type="molecule type" value="Genomic_DNA"/>
</dbReference>
<protein>
    <submittedName>
        <fullName evidence="2">PREDICTED: xylose isomerase</fullName>
    </submittedName>
</protein>
<accession>A0A5E4GC05</accession>
<gene>
    <name evidence="2" type="ORF">ALMOND_2B024608</name>
</gene>
<evidence type="ECO:0000313" key="2">
    <source>
        <dbReference type="EMBL" id="VVA37183.1"/>
    </source>
</evidence>
<dbReference type="InParanoid" id="A0A5E4GC05"/>